<dbReference type="AlphaFoldDB" id="A0A3D5J2S3"/>
<organism evidence="2 3">
    <name type="scientific">Zunongwangia profunda</name>
    <dbReference type="NCBI Taxonomy" id="398743"/>
    <lineage>
        <taxon>Bacteria</taxon>
        <taxon>Pseudomonadati</taxon>
        <taxon>Bacteroidota</taxon>
        <taxon>Flavobacteriia</taxon>
        <taxon>Flavobacteriales</taxon>
        <taxon>Flavobacteriaceae</taxon>
        <taxon>Zunongwangia</taxon>
    </lineage>
</organism>
<evidence type="ECO:0000313" key="2">
    <source>
        <dbReference type="EMBL" id="HCV81556.1"/>
    </source>
</evidence>
<feature type="chain" id="PRO_5017585521" description="Lipoprotein" evidence="1">
    <location>
        <begin position="18"/>
        <end position="282"/>
    </location>
</feature>
<dbReference type="EMBL" id="DPMF01000256">
    <property type="protein sequence ID" value="HCV81556.1"/>
    <property type="molecule type" value="Genomic_DNA"/>
</dbReference>
<comment type="caution">
    <text evidence="2">The sequence shown here is derived from an EMBL/GenBank/DDBJ whole genome shotgun (WGS) entry which is preliminary data.</text>
</comment>
<keyword evidence="1" id="KW-0732">Signal</keyword>
<accession>A0A3D5J2S3</accession>
<evidence type="ECO:0000313" key="3">
    <source>
        <dbReference type="Proteomes" id="UP000264330"/>
    </source>
</evidence>
<feature type="signal peptide" evidence="1">
    <location>
        <begin position="1"/>
        <end position="17"/>
    </location>
</feature>
<gene>
    <name evidence="2" type="ORF">DGQ38_10965</name>
</gene>
<name>A0A3D5J2S3_9FLAO</name>
<sequence>MRRLLSLFLALSAISCASKMKLRGEAVQQFTPLHNNDAVVVIEEYKKIPDSIPTKTIGEFHLKDGGLTVDCSYEHVLDLAKNEARKFGGNAIKITEHKLPNALSTCHQLKFKILKMDDIFPFQEMLIWSSEHSLDWKYFKGAPKIERPSFLCATLNVDYKNYKIGGKGSIEVLPIIVLNCSYIQPQYQNQHQLEYNQLKFDLLELYARKMRKAFNEANIDSQMKWQKFAEKIYNDIFNDFETEIYYLETETNFGLEYTETLRWKYRLKGDLAETSSFSTDTI</sequence>
<dbReference type="PROSITE" id="PS51257">
    <property type="entry name" value="PROKAR_LIPOPROTEIN"/>
    <property type="match status" value="1"/>
</dbReference>
<protein>
    <recommendedName>
        <fullName evidence="4">Lipoprotein</fullName>
    </recommendedName>
</protein>
<dbReference type="RefSeq" id="WP_228250729.1">
    <property type="nucleotide sequence ID" value="NZ_CAJXAW010000043.1"/>
</dbReference>
<evidence type="ECO:0008006" key="4">
    <source>
        <dbReference type="Google" id="ProtNLM"/>
    </source>
</evidence>
<proteinExistence type="predicted"/>
<dbReference type="Proteomes" id="UP000264330">
    <property type="component" value="Unassembled WGS sequence"/>
</dbReference>
<reference evidence="2 3" key="1">
    <citation type="journal article" date="2018" name="Nat. Biotechnol.">
        <title>A standardized bacterial taxonomy based on genome phylogeny substantially revises the tree of life.</title>
        <authorList>
            <person name="Parks D.H."/>
            <person name="Chuvochina M."/>
            <person name="Waite D.W."/>
            <person name="Rinke C."/>
            <person name="Skarshewski A."/>
            <person name="Chaumeil P.A."/>
            <person name="Hugenholtz P."/>
        </authorList>
    </citation>
    <scope>NUCLEOTIDE SEQUENCE [LARGE SCALE GENOMIC DNA]</scope>
    <source>
        <strain evidence="2">UBA9359</strain>
    </source>
</reference>
<evidence type="ECO:0000256" key="1">
    <source>
        <dbReference type="SAM" id="SignalP"/>
    </source>
</evidence>